<dbReference type="PANTHER" id="PTHR30115:SF11">
    <property type="entry name" value="NITROGEN REGULATORY PROTEIN P-II HOMOLOG"/>
    <property type="match status" value="1"/>
</dbReference>
<dbReference type="Proteomes" id="UP000283295">
    <property type="component" value="Unassembled WGS sequence"/>
</dbReference>
<dbReference type="GO" id="GO:0006808">
    <property type="term" value="P:regulation of nitrogen utilization"/>
    <property type="evidence" value="ECO:0007669"/>
    <property type="project" value="InterPro"/>
</dbReference>
<dbReference type="Gene3D" id="3.30.70.120">
    <property type="match status" value="1"/>
</dbReference>
<dbReference type="SMART" id="SM00938">
    <property type="entry name" value="P-II"/>
    <property type="match status" value="1"/>
</dbReference>
<dbReference type="RefSeq" id="WP_004849179.1">
    <property type="nucleotide sequence ID" value="NZ_CABIWG010000006.1"/>
</dbReference>
<keyword evidence="3 7" id="KW-0597">Phosphoprotein</keyword>
<dbReference type="GeneID" id="92832667"/>
<dbReference type="OrthoDB" id="9802729at2"/>
<dbReference type="InterPro" id="IPR002187">
    <property type="entry name" value="N-reg_PII"/>
</dbReference>
<dbReference type="PROSITE" id="PS51343">
    <property type="entry name" value="PII_GLNB_DOM"/>
    <property type="match status" value="1"/>
</dbReference>
<evidence type="ECO:0000313" key="9">
    <source>
        <dbReference type="EMBL" id="RGS43647.1"/>
    </source>
</evidence>
<dbReference type="EMBL" id="QRVK01000005">
    <property type="protein sequence ID" value="RGS43647.1"/>
    <property type="molecule type" value="Genomic_DNA"/>
</dbReference>
<accession>A0A3R6ASQ6</accession>
<evidence type="ECO:0000313" key="10">
    <source>
        <dbReference type="Proteomes" id="UP000283295"/>
    </source>
</evidence>
<reference evidence="9 10" key="1">
    <citation type="submission" date="2018-08" db="EMBL/GenBank/DDBJ databases">
        <title>A genome reference for cultivated species of the human gut microbiota.</title>
        <authorList>
            <person name="Zou Y."/>
            <person name="Xue W."/>
            <person name="Luo G."/>
        </authorList>
    </citation>
    <scope>NUCLEOTIDE SEQUENCE [LARGE SCALE GENOMIC DNA]</scope>
    <source>
        <strain evidence="9 10">AF22-21</strain>
    </source>
</reference>
<comment type="subunit">
    <text evidence="1">Homotrimer.</text>
</comment>
<dbReference type="GO" id="GO:0030234">
    <property type="term" value="F:enzyme regulator activity"/>
    <property type="evidence" value="ECO:0007669"/>
    <property type="project" value="InterPro"/>
</dbReference>
<dbReference type="InterPro" id="IPR002332">
    <property type="entry name" value="N-reg_PII_urydylation_site"/>
</dbReference>
<keyword evidence="4" id="KW-0547">Nucleotide-binding</keyword>
<dbReference type="PANTHER" id="PTHR30115">
    <property type="entry name" value="NITROGEN REGULATORY PROTEIN P-II"/>
    <property type="match status" value="1"/>
</dbReference>
<dbReference type="GO" id="GO:0005829">
    <property type="term" value="C:cytosol"/>
    <property type="evidence" value="ECO:0007669"/>
    <property type="project" value="TreeGrafter"/>
</dbReference>
<evidence type="ECO:0000256" key="7">
    <source>
        <dbReference type="PIRSR" id="PIRSR602187-50"/>
    </source>
</evidence>
<evidence type="ECO:0000256" key="6">
    <source>
        <dbReference type="ARBA" id="ARBA00023163"/>
    </source>
</evidence>
<keyword evidence="6" id="KW-0804">Transcription</keyword>
<evidence type="ECO:0000256" key="3">
    <source>
        <dbReference type="ARBA" id="ARBA00022553"/>
    </source>
</evidence>
<comment type="caution">
    <text evidence="9">The sequence shown here is derived from an EMBL/GenBank/DDBJ whole genome shotgun (WGS) entry which is preliminary data.</text>
</comment>
<dbReference type="GO" id="GO:0005524">
    <property type="term" value="F:ATP binding"/>
    <property type="evidence" value="ECO:0007669"/>
    <property type="project" value="TreeGrafter"/>
</dbReference>
<gene>
    <name evidence="9" type="ORF">DWX94_03500</name>
</gene>
<comment type="similarity">
    <text evidence="8">Belongs to the P(II) protein family.</text>
</comment>
<evidence type="ECO:0000256" key="1">
    <source>
        <dbReference type="ARBA" id="ARBA00011233"/>
    </source>
</evidence>
<dbReference type="Pfam" id="PF00543">
    <property type="entry name" value="P-II"/>
    <property type="match status" value="1"/>
</dbReference>
<dbReference type="PRINTS" id="PR00340">
    <property type="entry name" value="PIIGLNB"/>
</dbReference>
<dbReference type="InterPro" id="IPR011322">
    <property type="entry name" value="N-reg_PII-like_a/b"/>
</dbReference>
<organism evidence="9 10">
    <name type="scientific">Coprococcus eutactus</name>
    <dbReference type="NCBI Taxonomy" id="33043"/>
    <lineage>
        <taxon>Bacteria</taxon>
        <taxon>Bacillati</taxon>
        <taxon>Bacillota</taxon>
        <taxon>Clostridia</taxon>
        <taxon>Lachnospirales</taxon>
        <taxon>Lachnospiraceae</taxon>
        <taxon>Coprococcus</taxon>
    </lineage>
</organism>
<evidence type="ECO:0000256" key="2">
    <source>
        <dbReference type="ARBA" id="ARBA00015681"/>
    </source>
</evidence>
<feature type="modified residue" description="O-UMP-tyrosine" evidence="7">
    <location>
        <position position="51"/>
    </location>
</feature>
<dbReference type="InterPro" id="IPR015867">
    <property type="entry name" value="N-reg_PII/ATP_PRibTrfase_C"/>
</dbReference>
<name>A0A3R6ASQ6_9FIRM</name>
<evidence type="ECO:0000256" key="4">
    <source>
        <dbReference type="ARBA" id="ARBA00022741"/>
    </source>
</evidence>
<evidence type="ECO:0000256" key="8">
    <source>
        <dbReference type="RuleBase" id="RU003936"/>
    </source>
</evidence>
<dbReference type="PROSITE" id="PS00496">
    <property type="entry name" value="PII_GLNB_UMP"/>
    <property type="match status" value="1"/>
</dbReference>
<dbReference type="InterPro" id="IPR017918">
    <property type="entry name" value="N-reg_PII_CS"/>
</dbReference>
<evidence type="ECO:0000256" key="5">
    <source>
        <dbReference type="ARBA" id="ARBA00023015"/>
    </source>
</evidence>
<dbReference type="SUPFAM" id="SSF54913">
    <property type="entry name" value="GlnB-like"/>
    <property type="match status" value="1"/>
</dbReference>
<dbReference type="AlphaFoldDB" id="A0A3R6ASQ6"/>
<keyword evidence="5" id="KW-0805">Transcription regulation</keyword>
<proteinExistence type="inferred from homology"/>
<protein>
    <recommendedName>
        <fullName evidence="2">Nitrogen regulatory protein P-II</fullName>
    </recommendedName>
</protein>
<dbReference type="PROSITE" id="PS00638">
    <property type="entry name" value="PII_GLNB_CTER"/>
    <property type="match status" value="1"/>
</dbReference>
<sequence>MKKLEIVVRSEKLDDVKAILDECESTGAMVSNIMGYGNQKGYKTTYRGSEYVVNLIPKVKIETIAADDVADKIIFKVCERISTGKIGDGKIFVYDVADVVRIRTGERGETAL</sequence>